<dbReference type="AlphaFoldDB" id="A0A6G0U3G7"/>
<organism evidence="2 3">
    <name type="scientific">Aphis glycines</name>
    <name type="common">Soybean aphid</name>
    <dbReference type="NCBI Taxonomy" id="307491"/>
    <lineage>
        <taxon>Eukaryota</taxon>
        <taxon>Metazoa</taxon>
        <taxon>Ecdysozoa</taxon>
        <taxon>Arthropoda</taxon>
        <taxon>Hexapoda</taxon>
        <taxon>Insecta</taxon>
        <taxon>Pterygota</taxon>
        <taxon>Neoptera</taxon>
        <taxon>Paraneoptera</taxon>
        <taxon>Hemiptera</taxon>
        <taxon>Sternorrhyncha</taxon>
        <taxon>Aphidomorpha</taxon>
        <taxon>Aphidoidea</taxon>
        <taxon>Aphididae</taxon>
        <taxon>Aphidini</taxon>
        <taxon>Aphis</taxon>
        <taxon>Aphis</taxon>
    </lineage>
</organism>
<feature type="transmembrane region" description="Helical" evidence="1">
    <location>
        <begin position="25"/>
        <end position="46"/>
    </location>
</feature>
<comment type="caution">
    <text evidence="2">The sequence shown here is derived from an EMBL/GenBank/DDBJ whole genome shotgun (WGS) entry which is preliminary data.</text>
</comment>
<gene>
    <name evidence="2" type="ORF">AGLY_002733</name>
</gene>
<dbReference type="Proteomes" id="UP000475862">
    <property type="component" value="Unassembled WGS sequence"/>
</dbReference>
<keyword evidence="3" id="KW-1185">Reference proteome</keyword>
<keyword evidence="1" id="KW-1133">Transmembrane helix</keyword>
<proteinExistence type="predicted"/>
<keyword evidence="1" id="KW-0812">Transmembrane</keyword>
<evidence type="ECO:0000313" key="3">
    <source>
        <dbReference type="Proteomes" id="UP000475862"/>
    </source>
</evidence>
<reference evidence="2 3" key="1">
    <citation type="submission" date="2019-08" db="EMBL/GenBank/DDBJ databases">
        <title>The genome of the soybean aphid Biotype 1, its phylome, world population structure and adaptation to the North American continent.</title>
        <authorList>
            <person name="Giordano R."/>
            <person name="Donthu R.K."/>
            <person name="Hernandez A.G."/>
            <person name="Wright C.L."/>
            <person name="Zimin A.V."/>
        </authorList>
    </citation>
    <scope>NUCLEOTIDE SEQUENCE [LARGE SCALE GENOMIC DNA]</scope>
    <source>
        <tissue evidence="2">Whole aphids</tissue>
    </source>
</reference>
<keyword evidence="1" id="KW-0472">Membrane</keyword>
<dbReference type="EMBL" id="VYZN01000009">
    <property type="protein sequence ID" value="KAE9542822.1"/>
    <property type="molecule type" value="Genomic_DNA"/>
</dbReference>
<accession>A0A6G0U3G7</accession>
<evidence type="ECO:0000313" key="2">
    <source>
        <dbReference type="EMBL" id="KAE9542822.1"/>
    </source>
</evidence>
<evidence type="ECO:0000256" key="1">
    <source>
        <dbReference type="SAM" id="Phobius"/>
    </source>
</evidence>
<name>A0A6G0U3G7_APHGL</name>
<protein>
    <submittedName>
        <fullName evidence="2">Uncharacterized protein</fullName>
    </submittedName>
</protein>
<sequence length="210" mass="23139">ITYLWDVCVLRRPDFCGGLEVLQEYVVFVVVPVVVTVVVVVAAQTLRGHLFGGLFLLENLIDKVWHGRRGQPDVQLLLAVYGGVPAVATGQVTVVGRGRSRLLGVAAVALPEESVLLLLDFGRVAVYERRGRAHRRVHRGVGRHCGREHGLLRLGPVVYAVDPCAFTVQLGHLVLADGHVLNRQTRYIKTDRTGHNTHVCDEYIKGTESI</sequence>
<feature type="non-terminal residue" evidence="2">
    <location>
        <position position="1"/>
    </location>
</feature>